<sequence>MRCADPASVTTELGAALRSWPVVDQACGIVMHVLGCDADAAFGVLRRISRGTSRRLSDVAAVVVRRRGRGLEREPVSLSGGAAGERVFTSPAWGRR</sequence>
<proteinExistence type="predicted"/>
<feature type="domain" description="ANTAR" evidence="1">
    <location>
        <begin position="3"/>
        <end position="64"/>
    </location>
</feature>
<evidence type="ECO:0000313" key="3">
    <source>
        <dbReference type="Proteomes" id="UP001597261"/>
    </source>
</evidence>
<evidence type="ECO:0000259" key="1">
    <source>
        <dbReference type="PROSITE" id="PS50921"/>
    </source>
</evidence>
<dbReference type="PROSITE" id="PS50921">
    <property type="entry name" value="ANTAR"/>
    <property type="match status" value="1"/>
</dbReference>
<dbReference type="InterPro" id="IPR011006">
    <property type="entry name" value="CheY-like_superfamily"/>
</dbReference>
<dbReference type="SUPFAM" id="SSF52172">
    <property type="entry name" value="CheY-like"/>
    <property type="match status" value="1"/>
</dbReference>
<dbReference type="InterPro" id="IPR036388">
    <property type="entry name" value="WH-like_DNA-bd_sf"/>
</dbReference>
<dbReference type="RefSeq" id="WP_381087487.1">
    <property type="nucleotide sequence ID" value="NZ_JBHUDX010000078.1"/>
</dbReference>
<accession>A0ABW4IVT6</accession>
<dbReference type="Gene3D" id="1.10.10.10">
    <property type="entry name" value="Winged helix-like DNA-binding domain superfamily/Winged helix DNA-binding domain"/>
    <property type="match status" value="1"/>
</dbReference>
<protein>
    <submittedName>
        <fullName evidence="2">ANTAR domain-containing protein</fullName>
    </submittedName>
</protein>
<evidence type="ECO:0000313" key="2">
    <source>
        <dbReference type="EMBL" id="MFD1661504.1"/>
    </source>
</evidence>
<keyword evidence="3" id="KW-1185">Reference proteome</keyword>
<dbReference type="Pfam" id="PF03861">
    <property type="entry name" value="ANTAR"/>
    <property type="match status" value="1"/>
</dbReference>
<dbReference type="Proteomes" id="UP001597261">
    <property type="component" value="Unassembled WGS sequence"/>
</dbReference>
<dbReference type="InterPro" id="IPR005561">
    <property type="entry name" value="ANTAR"/>
</dbReference>
<reference evidence="3" key="1">
    <citation type="journal article" date="2019" name="Int. J. Syst. Evol. Microbiol.">
        <title>The Global Catalogue of Microorganisms (GCM) 10K type strain sequencing project: providing services to taxonomists for standard genome sequencing and annotation.</title>
        <authorList>
            <consortium name="The Broad Institute Genomics Platform"/>
            <consortium name="The Broad Institute Genome Sequencing Center for Infectious Disease"/>
            <person name="Wu L."/>
            <person name="Ma J."/>
        </authorList>
    </citation>
    <scope>NUCLEOTIDE SEQUENCE [LARGE SCALE GENOMIC DNA]</scope>
    <source>
        <strain evidence="3">CGMCC 1.12470</strain>
    </source>
</reference>
<dbReference type="EMBL" id="JBHUDX010000078">
    <property type="protein sequence ID" value="MFD1661504.1"/>
    <property type="molecule type" value="Genomic_DNA"/>
</dbReference>
<name>A0ABW4IVT6_9ACTN</name>
<gene>
    <name evidence="2" type="ORF">ACFSL4_25685</name>
</gene>
<dbReference type="SMART" id="SM01012">
    <property type="entry name" value="ANTAR"/>
    <property type="match status" value="1"/>
</dbReference>
<comment type="caution">
    <text evidence="2">The sequence shown here is derived from an EMBL/GenBank/DDBJ whole genome shotgun (WGS) entry which is preliminary data.</text>
</comment>
<organism evidence="2 3">
    <name type="scientific">Streptomyces caeni</name>
    <dbReference type="NCBI Taxonomy" id="2307231"/>
    <lineage>
        <taxon>Bacteria</taxon>
        <taxon>Bacillati</taxon>
        <taxon>Actinomycetota</taxon>
        <taxon>Actinomycetes</taxon>
        <taxon>Kitasatosporales</taxon>
        <taxon>Streptomycetaceae</taxon>
        <taxon>Streptomyces</taxon>
    </lineage>
</organism>